<accession>X0Y926</accession>
<organism evidence="6">
    <name type="scientific">marine sediment metagenome</name>
    <dbReference type="NCBI Taxonomy" id="412755"/>
    <lineage>
        <taxon>unclassified sequences</taxon>
        <taxon>metagenomes</taxon>
        <taxon>ecological metagenomes</taxon>
    </lineage>
</organism>
<feature type="non-terminal residue" evidence="6">
    <location>
        <position position="1"/>
    </location>
</feature>
<dbReference type="InterPro" id="IPR002034">
    <property type="entry name" value="AIPM/Hcit_synth_CS"/>
</dbReference>
<comment type="pathway">
    <text evidence="1">Amino-acid biosynthesis; L-isoleucine biosynthesis; 2-oxobutanoate from pyruvate: step 1/3.</text>
</comment>
<dbReference type="EMBL" id="BARS01050914">
    <property type="protein sequence ID" value="GAG52305.1"/>
    <property type="molecule type" value="Genomic_DNA"/>
</dbReference>
<evidence type="ECO:0000256" key="1">
    <source>
        <dbReference type="ARBA" id="ARBA00004743"/>
    </source>
</evidence>
<dbReference type="SUPFAM" id="SSF51569">
    <property type="entry name" value="Aldolase"/>
    <property type="match status" value="1"/>
</dbReference>
<dbReference type="AlphaFoldDB" id="X0Y926"/>
<evidence type="ECO:0000256" key="4">
    <source>
        <dbReference type="ARBA" id="ARBA00034330"/>
    </source>
</evidence>
<evidence type="ECO:0000259" key="5">
    <source>
        <dbReference type="PROSITE" id="PS50991"/>
    </source>
</evidence>
<name>X0Y926_9ZZZZ</name>
<dbReference type="InterPro" id="IPR013785">
    <property type="entry name" value="Aldolase_TIM"/>
</dbReference>
<keyword evidence="3" id="KW-0808">Transferase</keyword>
<dbReference type="GO" id="GO:0043714">
    <property type="term" value="F:(R)-citramalate synthase activity"/>
    <property type="evidence" value="ECO:0007669"/>
    <property type="project" value="UniProtKB-EC"/>
</dbReference>
<dbReference type="InterPro" id="IPR005675">
    <property type="entry name" value="Citramal_synthase"/>
</dbReference>
<evidence type="ECO:0000256" key="3">
    <source>
        <dbReference type="ARBA" id="ARBA00022679"/>
    </source>
</evidence>
<dbReference type="PANTHER" id="PTHR43538:SF1">
    <property type="entry name" value="(R)-CITRAMALATE SYNTHASE"/>
    <property type="match status" value="1"/>
</dbReference>
<dbReference type="CDD" id="cd07941">
    <property type="entry name" value="DRE_TIM_LeuA3"/>
    <property type="match status" value="1"/>
</dbReference>
<evidence type="ECO:0000313" key="6">
    <source>
        <dbReference type="EMBL" id="GAG52305.1"/>
    </source>
</evidence>
<dbReference type="GO" id="GO:0009097">
    <property type="term" value="P:isoleucine biosynthetic process"/>
    <property type="evidence" value="ECO:0007669"/>
    <property type="project" value="UniProtKB-UniPathway"/>
</dbReference>
<dbReference type="PROSITE" id="PS50991">
    <property type="entry name" value="PYR_CT"/>
    <property type="match status" value="1"/>
</dbReference>
<dbReference type="PANTHER" id="PTHR43538">
    <property type="entry name" value="ALPHA-IPM SYNTHASE/HOMOCITRATE SYNTHASE"/>
    <property type="match status" value="1"/>
</dbReference>
<feature type="non-terminal residue" evidence="6">
    <location>
        <position position="236"/>
    </location>
</feature>
<dbReference type="PROSITE" id="PS00816">
    <property type="entry name" value="AIPM_HOMOCIT_SYNTH_2"/>
    <property type="match status" value="1"/>
</dbReference>
<dbReference type="InterPro" id="IPR000891">
    <property type="entry name" value="PYR_CT"/>
</dbReference>
<feature type="domain" description="Pyruvate carboxyltransferase" evidence="5">
    <location>
        <begin position="1"/>
        <end position="236"/>
    </location>
</feature>
<comment type="caution">
    <text evidence="6">The sequence shown here is derived from an EMBL/GenBank/DDBJ whole genome shotgun (WGS) entry which is preliminary data.</text>
</comment>
<dbReference type="Gene3D" id="3.20.20.70">
    <property type="entry name" value="Aldolase class I"/>
    <property type="match status" value="1"/>
</dbReference>
<dbReference type="Pfam" id="PF00682">
    <property type="entry name" value="HMGL-like"/>
    <property type="match status" value="1"/>
</dbReference>
<evidence type="ECO:0000256" key="2">
    <source>
        <dbReference type="ARBA" id="ARBA00022325"/>
    </source>
</evidence>
<reference evidence="6" key="1">
    <citation type="journal article" date="2014" name="Front. Microbiol.">
        <title>High frequency of phylogenetically diverse reductive dehalogenase-homologous genes in deep subseafloor sedimentary metagenomes.</title>
        <authorList>
            <person name="Kawai M."/>
            <person name="Futagami T."/>
            <person name="Toyoda A."/>
            <person name="Takaki Y."/>
            <person name="Nishi S."/>
            <person name="Hori S."/>
            <person name="Arai W."/>
            <person name="Tsubouchi T."/>
            <person name="Morono Y."/>
            <person name="Uchiyama I."/>
            <person name="Ito T."/>
            <person name="Fujiyama A."/>
            <person name="Inagaki F."/>
            <person name="Takami H."/>
        </authorList>
    </citation>
    <scope>NUCLEOTIDE SEQUENCE</scope>
    <source>
        <strain evidence="6">Expedition CK06-06</strain>
    </source>
</reference>
<proteinExistence type="predicted"/>
<dbReference type="GO" id="GO:0046912">
    <property type="term" value="F:acyltransferase activity, acyl groups converted into alkyl on transfer"/>
    <property type="evidence" value="ECO:0007669"/>
    <property type="project" value="InterPro"/>
</dbReference>
<sequence>IAITQKLDELGIHFIEGGNPYSNPKDIEYFKAVRKLKLRNAKVCAFGSTRRGSETAKTDPGLNLLLSSGADAMTIVGKSWVLHVRDVLKVTVKKNLDMIASSVEYLKSRGREVVYDAEHFFDGFRDDPEYATKTIKAAEEAGAGWIVLCDTNGGSLPAWIGEVVGKVGKEIEVPLGIHTHNDSGMAVANSIVAVVSGARQVHGTINGYGERCGNADLCSIIPILKWKMNINCIRDK</sequence>
<dbReference type="EC" id="2.3.3.21" evidence="4"/>
<protein>
    <recommendedName>
        <fullName evidence="2">(R)-citramalate synthase</fullName>
        <ecNumber evidence="4">2.3.3.21</ecNumber>
    </recommendedName>
</protein>
<gene>
    <name evidence="6" type="ORF">S01H1_75925</name>
</gene>
<dbReference type="UniPathway" id="UPA00047">
    <property type="reaction ID" value="UER00066"/>
</dbReference>